<dbReference type="AlphaFoldDB" id="A0A840XUM9"/>
<dbReference type="EMBL" id="JACIJE010000008">
    <property type="protein sequence ID" value="MBB5690760.1"/>
    <property type="molecule type" value="Genomic_DNA"/>
</dbReference>
<reference evidence="1 2" key="1">
    <citation type="submission" date="2020-08" db="EMBL/GenBank/DDBJ databases">
        <title>Genomic Encyclopedia of Type Strains, Phase IV (KMG-IV): sequencing the most valuable type-strain genomes for metagenomic binning, comparative biology and taxonomic classification.</title>
        <authorList>
            <person name="Goeker M."/>
        </authorList>
    </citation>
    <scope>NUCLEOTIDE SEQUENCE [LARGE SCALE GENOMIC DNA]</scope>
    <source>
        <strain evidence="1 2">DSM 25895</strain>
    </source>
</reference>
<keyword evidence="2" id="KW-1185">Reference proteome</keyword>
<protein>
    <submittedName>
        <fullName evidence="1">Uncharacterized protein</fullName>
    </submittedName>
</protein>
<gene>
    <name evidence="1" type="ORF">FHS88_002900</name>
</gene>
<comment type="caution">
    <text evidence="1">The sequence shown here is derived from an EMBL/GenBank/DDBJ whole genome shotgun (WGS) entry which is preliminary data.</text>
</comment>
<evidence type="ECO:0000313" key="1">
    <source>
        <dbReference type="EMBL" id="MBB5690760.1"/>
    </source>
</evidence>
<evidence type="ECO:0000313" key="2">
    <source>
        <dbReference type="Proteomes" id="UP000562254"/>
    </source>
</evidence>
<sequence>MTDAWEIRPLEGLGPFVFGMSPEAALRHAAEYGGVESDYRSSPDSAEQIFAKQAPRIGEDAARDLVAEILASGADLRYRRTIAFPSSLALTFLEDGLEDILVAGEATEVHVAGLRLFGKDVDPLPALRALQARNGEPPLLLGENCVFRRLHVTAREMISVAADGTIAARRKGRRRYWARTLGWRLTPVDPDQDFCCYRPVDLGA</sequence>
<dbReference type="RefSeq" id="WP_184485957.1">
    <property type="nucleotide sequence ID" value="NZ_JAAEDJ010000169.1"/>
</dbReference>
<proteinExistence type="predicted"/>
<organism evidence="1 2">
    <name type="scientific">Neoroseomonas alkaliterrae</name>
    <dbReference type="NCBI Taxonomy" id="1452450"/>
    <lineage>
        <taxon>Bacteria</taxon>
        <taxon>Pseudomonadati</taxon>
        <taxon>Pseudomonadota</taxon>
        <taxon>Alphaproteobacteria</taxon>
        <taxon>Acetobacterales</taxon>
        <taxon>Acetobacteraceae</taxon>
        <taxon>Neoroseomonas</taxon>
    </lineage>
</organism>
<accession>A0A840XUM9</accession>
<name>A0A840XUM9_9PROT</name>
<dbReference type="Proteomes" id="UP000562254">
    <property type="component" value="Unassembled WGS sequence"/>
</dbReference>